<proteinExistence type="predicted"/>
<sequence>MTQEKLLLSKTFSKQLNIGTALSNFIDNILEIFGEKTSVYERRPITFSEYLYVEMITFSNGFQIRTSLKRNPETFEIEAFAYSEPNHVYLSNLTSEELYLMYSLVKKERENMLNQKYADVDQQKLEVLSSLLMNLKVITGEII</sequence>
<dbReference type="RefSeq" id="WP_069640131.1">
    <property type="nucleotide sequence ID" value="NZ_JAFBEZ010000020.1"/>
</dbReference>
<reference evidence="2" key="1">
    <citation type="submission" date="2016-09" db="EMBL/GenBank/DDBJ databases">
        <authorList>
            <person name="Gulvik C.A."/>
        </authorList>
    </citation>
    <scope>NUCLEOTIDE SEQUENCE [LARGE SCALE GENOMIC DNA]</scope>
    <source>
        <strain evidence="2">LMG 26676</strain>
    </source>
</reference>
<gene>
    <name evidence="1" type="ORF">BCR24_15460</name>
</gene>
<accession>A0A1E5HCB5</accession>
<evidence type="ECO:0000313" key="1">
    <source>
        <dbReference type="EMBL" id="OEG22466.1"/>
    </source>
</evidence>
<dbReference type="STRING" id="1131292.BCR24_15460"/>
<comment type="caution">
    <text evidence="1">The sequence shown here is derived from an EMBL/GenBank/DDBJ whole genome shotgun (WGS) entry which is preliminary data.</text>
</comment>
<dbReference type="Proteomes" id="UP000094469">
    <property type="component" value="Unassembled WGS sequence"/>
</dbReference>
<dbReference type="EMBL" id="MIKC01000016">
    <property type="protein sequence ID" value="OEG22466.1"/>
    <property type="molecule type" value="Genomic_DNA"/>
</dbReference>
<name>A0A1E5HCB5_9ENTE</name>
<keyword evidence="2" id="KW-1185">Reference proteome</keyword>
<dbReference type="OrthoDB" id="2183021at2"/>
<evidence type="ECO:0000313" key="2">
    <source>
        <dbReference type="Proteomes" id="UP000094469"/>
    </source>
</evidence>
<organism evidence="1 2">
    <name type="scientific">Enterococcus ureilyticus</name>
    <dbReference type="NCBI Taxonomy" id="1131292"/>
    <lineage>
        <taxon>Bacteria</taxon>
        <taxon>Bacillati</taxon>
        <taxon>Bacillota</taxon>
        <taxon>Bacilli</taxon>
        <taxon>Lactobacillales</taxon>
        <taxon>Enterococcaceae</taxon>
        <taxon>Enterococcus</taxon>
    </lineage>
</organism>
<dbReference type="AlphaFoldDB" id="A0A1E5HCB5"/>
<protein>
    <submittedName>
        <fullName evidence="1">Uncharacterized protein</fullName>
    </submittedName>
</protein>